<evidence type="ECO:0000259" key="3">
    <source>
        <dbReference type="PROSITE" id="PS50837"/>
    </source>
</evidence>
<feature type="domain" description="NACHT" evidence="3">
    <location>
        <begin position="297"/>
        <end position="518"/>
    </location>
</feature>
<dbReference type="Proteomes" id="UP000235786">
    <property type="component" value="Unassembled WGS sequence"/>
</dbReference>
<dbReference type="OrthoDB" id="538223at2759"/>
<evidence type="ECO:0000313" key="4">
    <source>
        <dbReference type="EMBL" id="PMD32252.1"/>
    </source>
</evidence>
<accession>A0A2J6R154</accession>
<keyword evidence="5" id="KW-1185">Reference proteome</keyword>
<dbReference type="Pfam" id="PF06985">
    <property type="entry name" value="HET"/>
    <property type="match status" value="1"/>
</dbReference>
<evidence type="ECO:0000256" key="2">
    <source>
        <dbReference type="PROSITE-ProRule" id="PRU00221"/>
    </source>
</evidence>
<dbReference type="SMART" id="SM00320">
    <property type="entry name" value="WD40"/>
    <property type="match status" value="3"/>
</dbReference>
<dbReference type="InterPro" id="IPR007111">
    <property type="entry name" value="NACHT_NTPase"/>
</dbReference>
<evidence type="ECO:0000256" key="1">
    <source>
        <dbReference type="ARBA" id="ARBA00022737"/>
    </source>
</evidence>
<dbReference type="InterPro" id="IPR001680">
    <property type="entry name" value="WD40_rpt"/>
</dbReference>
<proteinExistence type="predicted"/>
<dbReference type="EMBL" id="KZ613959">
    <property type="protein sequence ID" value="PMD32252.1"/>
    <property type="molecule type" value="Genomic_DNA"/>
</dbReference>
<dbReference type="InterPro" id="IPR015943">
    <property type="entry name" value="WD40/YVTN_repeat-like_dom_sf"/>
</dbReference>
<keyword evidence="1" id="KW-0677">Repeat</keyword>
<dbReference type="InterPro" id="IPR056884">
    <property type="entry name" value="NPHP3-like_N"/>
</dbReference>
<dbReference type="PROSITE" id="PS50837">
    <property type="entry name" value="NACHT"/>
    <property type="match status" value="1"/>
</dbReference>
<dbReference type="PANTHER" id="PTHR10622:SF13">
    <property type="entry name" value="NACHT DOMAIN-CONTAINING PROTEIN"/>
    <property type="match status" value="1"/>
</dbReference>
<sequence length="1022" mass="115336">MRLLQCNDDGNFSLTEFDESDIPEYAILSHTWEQDNSKEVTYAEVISGTGQDKEGFKKIRFCGEQARQDGLPYFWVDTCCINKQNKAELRHSINSMFRWYRNASRCYVYLSDVSTRKREASDQSSEHTWDLSFRESRWFTRGWTLQELLAPASVEFFSFEGKRLGDKSSLQKHICKATNISPSALQAKSLSQFHIDERMQWIEHRETGQEEDKAYSLLGIFGVSMVPAYGEGVAKAFDRLWDRFHEIQKCMQDLRPTDPRLDKERIEATKGGLLQEAYRWVIETSDFQQWRTNQHNRLLWIKGDPGKGKTMLLCGIADELQNSLAKSALLSYFFCQATDSRINRATAVLRGLIYLLVDQQPSLVSHVQASYDKAGKALFEDANAWVALTKVFSSILHDPNLVATYLIVDALDECVVDLPNLLCFIAQTSSVSTRVKWVVSSRNWPEIEKTLDTAMQKQRLCLELNADSVSTAVATFIETKVHDLREKNKYKSETRDVIQQHLSLNAHGTFLWVALVCQELSNLSGWKAVQKLKALPPGLDALYQRMLDQIMASEDSELCMSVLAVISTVYRPITIDELVTLVKMPNGVDGEYEALAEIIGYCRSFLAIRERTIFFVHQSAKDFLIEKAPQEPLLFRAQDVHNSIFSRSLQVMSMTLRRDVYNLRAPGISIDQVEPPDPDPLAAVRYSCLYWVDHLLGSRITKDSVKNLEASSSVYNFLHQYFLYWLEALSLLKSVSEGIVMIRKLEDLQFDRSPDLHDFIHDARRFAVSNRSIIEQALLQAYCSALVFAPEKSIVRETFEGCIPSWIQRKPRVETYWNAMLQALEGHTDTVTSVAFSPDGKQIIVSGSADNTIRRWDAATGQQLLPALEGHTSSVTSVAFSPDGKQIVSGSDDNTIRRWDAAIGQQVLPALEGHTDGVTSVAFSPDGKQIVSGSWDKTPSPLTASRSCLGLGIRRSVAGTRLRDSSCYRSSRAIPIRSPQWPSPPTVSRSCLGLRIRRSVAGTRLQASRSCQPSRAIRVGSP</sequence>
<dbReference type="PANTHER" id="PTHR10622">
    <property type="entry name" value="HET DOMAIN-CONTAINING PROTEIN"/>
    <property type="match status" value="1"/>
</dbReference>
<feature type="repeat" description="WD" evidence="2">
    <location>
        <begin position="911"/>
        <end position="938"/>
    </location>
</feature>
<protein>
    <recommendedName>
        <fullName evidence="3">NACHT domain-containing protein</fullName>
    </recommendedName>
</protein>
<gene>
    <name evidence="4" type="ORF">L207DRAFT_499909</name>
</gene>
<dbReference type="InterPro" id="IPR036322">
    <property type="entry name" value="WD40_repeat_dom_sf"/>
</dbReference>
<dbReference type="InterPro" id="IPR010730">
    <property type="entry name" value="HET"/>
</dbReference>
<organism evidence="4 5">
    <name type="scientific">Hyaloscypha variabilis (strain UAMH 11265 / GT02V1 / F)</name>
    <name type="common">Meliniomyces variabilis</name>
    <dbReference type="NCBI Taxonomy" id="1149755"/>
    <lineage>
        <taxon>Eukaryota</taxon>
        <taxon>Fungi</taxon>
        <taxon>Dikarya</taxon>
        <taxon>Ascomycota</taxon>
        <taxon>Pezizomycotina</taxon>
        <taxon>Leotiomycetes</taxon>
        <taxon>Helotiales</taxon>
        <taxon>Hyaloscyphaceae</taxon>
        <taxon>Hyaloscypha</taxon>
        <taxon>Hyaloscypha variabilis</taxon>
    </lineage>
</organism>
<dbReference type="AlphaFoldDB" id="A0A2J6R154"/>
<dbReference type="SUPFAM" id="SSF50978">
    <property type="entry name" value="WD40 repeat-like"/>
    <property type="match status" value="1"/>
</dbReference>
<dbReference type="Pfam" id="PF00400">
    <property type="entry name" value="WD40"/>
    <property type="match status" value="3"/>
</dbReference>
<dbReference type="InterPro" id="IPR027417">
    <property type="entry name" value="P-loop_NTPase"/>
</dbReference>
<dbReference type="STRING" id="1149755.A0A2J6R154"/>
<dbReference type="Gene3D" id="3.40.50.300">
    <property type="entry name" value="P-loop containing nucleotide triphosphate hydrolases"/>
    <property type="match status" value="1"/>
</dbReference>
<dbReference type="FunFam" id="3.40.50.300:FF:001638">
    <property type="entry name" value="NACHT and WD40 domain protein"/>
    <property type="match status" value="1"/>
</dbReference>
<dbReference type="PROSITE" id="PS50294">
    <property type="entry name" value="WD_REPEATS_REGION"/>
    <property type="match status" value="3"/>
</dbReference>
<dbReference type="Gene3D" id="2.130.10.10">
    <property type="entry name" value="YVTN repeat-like/Quinoprotein amine dehydrogenase"/>
    <property type="match status" value="1"/>
</dbReference>
<name>A0A2J6R154_HYAVF</name>
<dbReference type="PROSITE" id="PS50082">
    <property type="entry name" value="WD_REPEATS_2"/>
    <property type="match status" value="3"/>
</dbReference>
<reference evidence="4 5" key="1">
    <citation type="submission" date="2016-04" db="EMBL/GenBank/DDBJ databases">
        <title>A degradative enzymes factory behind the ericoid mycorrhizal symbiosis.</title>
        <authorList>
            <consortium name="DOE Joint Genome Institute"/>
            <person name="Martino E."/>
            <person name="Morin E."/>
            <person name="Grelet G."/>
            <person name="Kuo A."/>
            <person name="Kohler A."/>
            <person name="Daghino S."/>
            <person name="Barry K."/>
            <person name="Choi C."/>
            <person name="Cichocki N."/>
            <person name="Clum A."/>
            <person name="Copeland A."/>
            <person name="Hainaut M."/>
            <person name="Haridas S."/>
            <person name="Labutti K."/>
            <person name="Lindquist E."/>
            <person name="Lipzen A."/>
            <person name="Khouja H.-R."/>
            <person name="Murat C."/>
            <person name="Ohm R."/>
            <person name="Olson A."/>
            <person name="Spatafora J."/>
            <person name="Veneault-Fourrey C."/>
            <person name="Henrissat B."/>
            <person name="Grigoriev I."/>
            <person name="Martin F."/>
            <person name="Perotto S."/>
        </authorList>
    </citation>
    <scope>NUCLEOTIDE SEQUENCE [LARGE SCALE GENOMIC DNA]</scope>
    <source>
        <strain evidence="4 5">F</strain>
    </source>
</reference>
<dbReference type="Pfam" id="PF24883">
    <property type="entry name" value="NPHP3_N"/>
    <property type="match status" value="1"/>
</dbReference>
<feature type="repeat" description="WD" evidence="2">
    <location>
        <begin position="824"/>
        <end position="866"/>
    </location>
</feature>
<evidence type="ECO:0000313" key="5">
    <source>
        <dbReference type="Proteomes" id="UP000235786"/>
    </source>
</evidence>
<keyword evidence="2" id="KW-0853">WD repeat</keyword>
<feature type="repeat" description="WD" evidence="2">
    <location>
        <begin position="868"/>
        <end position="909"/>
    </location>
</feature>